<keyword evidence="2" id="KW-1185">Reference proteome</keyword>
<name>A0ABP6J421_9ACTN</name>
<dbReference type="EMBL" id="BAAAUD010000001">
    <property type="protein sequence ID" value="GAA2920179.1"/>
    <property type="molecule type" value="Genomic_DNA"/>
</dbReference>
<dbReference type="Proteomes" id="UP001500403">
    <property type="component" value="Unassembled WGS sequence"/>
</dbReference>
<dbReference type="RefSeq" id="WP_344488593.1">
    <property type="nucleotide sequence ID" value="NZ_BAAAUD010000001.1"/>
</dbReference>
<comment type="caution">
    <text evidence="1">The sequence shown here is derived from an EMBL/GenBank/DDBJ whole genome shotgun (WGS) entry which is preliminary data.</text>
</comment>
<organism evidence="1 2">
    <name type="scientific">Streptomyces enissocaesilis</name>
    <dbReference type="NCBI Taxonomy" id="332589"/>
    <lineage>
        <taxon>Bacteria</taxon>
        <taxon>Bacillati</taxon>
        <taxon>Actinomycetota</taxon>
        <taxon>Actinomycetes</taxon>
        <taxon>Kitasatosporales</taxon>
        <taxon>Streptomycetaceae</taxon>
        <taxon>Streptomyces</taxon>
        <taxon>Streptomyces rochei group</taxon>
    </lineage>
</organism>
<sequence length="101" mass="10443">MTDCAGAFPTSGNNGGATIAYSSVRAEEHPGAGDGPVSWVMTAEAEGSEFPMRCTVVREDSTVAVLLAIRLADPARAKLPQDLFDRRAARPAEHAGQGAAS</sequence>
<reference evidence="2" key="1">
    <citation type="journal article" date="2019" name="Int. J. Syst. Evol. Microbiol.">
        <title>The Global Catalogue of Microorganisms (GCM) 10K type strain sequencing project: providing services to taxonomists for standard genome sequencing and annotation.</title>
        <authorList>
            <consortium name="The Broad Institute Genomics Platform"/>
            <consortium name="The Broad Institute Genome Sequencing Center for Infectious Disease"/>
            <person name="Wu L."/>
            <person name="Ma J."/>
        </authorList>
    </citation>
    <scope>NUCLEOTIDE SEQUENCE [LARGE SCALE GENOMIC DNA]</scope>
    <source>
        <strain evidence="2">JCM 9088</strain>
    </source>
</reference>
<proteinExistence type="predicted"/>
<evidence type="ECO:0000313" key="2">
    <source>
        <dbReference type="Proteomes" id="UP001500403"/>
    </source>
</evidence>
<evidence type="ECO:0000313" key="1">
    <source>
        <dbReference type="EMBL" id="GAA2920179.1"/>
    </source>
</evidence>
<protein>
    <submittedName>
        <fullName evidence="1">Uncharacterized protein</fullName>
    </submittedName>
</protein>
<gene>
    <name evidence="1" type="ORF">GCM10010446_00210</name>
</gene>
<accession>A0ABP6J421</accession>